<dbReference type="SUPFAM" id="SSF56801">
    <property type="entry name" value="Acetyl-CoA synthetase-like"/>
    <property type="match status" value="1"/>
</dbReference>
<organism evidence="4 5">
    <name type="scientific">Heminiphilus faecis</name>
    <dbReference type="NCBI Taxonomy" id="2601703"/>
    <lineage>
        <taxon>Bacteria</taxon>
        <taxon>Pseudomonadati</taxon>
        <taxon>Bacteroidota</taxon>
        <taxon>Bacteroidia</taxon>
        <taxon>Bacteroidales</taxon>
        <taxon>Muribaculaceae</taxon>
        <taxon>Heminiphilus</taxon>
    </lineage>
</organism>
<sequence length="602" mass="67765">MPNILTNLVGTQSLKYGDRIAFSFKATPQGAWVDTTWSDFAGQVEAAACALEIMGVEPGDTVGVFSGNRPEILMTDFGAFANRAVPVSIYATSSREQVEYIVNDARVKLLFVGDRQQYLIAREAAVSCRGLMQVIVYEDIILDADDTTTMTFSSFLKLGRAAGENCREEVKKRRKAARPADLATLLYTSGTTGEPKGAMLLHSCFDAAMDVHRERLVMLSDRDTSISFLPMSHIFEKAWTYFCLYSGMKVYINLDPHDIQTSIRQVRPTCMCSVPRFWEKVYSAVQSKISRMNAVQKFMVKRAIAVGRRRNLDYVRMGRQAPRILEMQYRFYDRHVFLPMRKVIGIENGNIFPTAGAPLSDTIVEFLHTCGINIVVGYGLSETTATVTCYPSLGYEIGTVGTVMPRIQIKLGNENEVLVKGPTVMAGYFNKPEETAAAFTEDGWFRTGDAGKIDDTGALVLTERLKDLFKTSNGKYIAPQAIESRLGEDEYIEQVAVIGDQRKYVTAIIIPAFEALKEYARKKHIQYKSLVDLVNNSEIRRLIQERIDKLQNGFANYEKVKKFVLLPKEFTMESGELTNTLKIRRPVINNRYAREIEAMYAQ</sequence>
<dbReference type="EMBL" id="JBCLPP010000018">
    <property type="protein sequence ID" value="MEY8245512.1"/>
    <property type="molecule type" value="Genomic_DNA"/>
</dbReference>
<evidence type="ECO:0000256" key="2">
    <source>
        <dbReference type="ARBA" id="ARBA00022840"/>
    </source>
</evidence>
<evidence type="ECO:0000313" key="4">
    <source>
        <dbReference type="EMBL" id="MEY8245512.1"/>
    </source>
</evidence>
<keyword evidence="2" id="KW-0067">ATP-binding</keyword>
<accession>A0ABV4D0Q4</accession>
<dbReference type="Pfam" id="PF00501">
    <property type="entry name" value="AMP-binding"/>
    <property type="match status" value="1"/>
</dbReference>
<dbReference type="GO" id="GO:0016874">
    <property type="term" value="F:ligase activity"/>
    <property type="evidence" value="ECO:0007669"/>
    <property type="project" value="UniProtKB-KW"/>
</dbReference>
<dbReference type="InterPro" id="IPR042099">
    <property type="entry name" value="ANL_N_sf"/>
</dbReference>
<proteinExistence type="predicted"/>
<dbReference type="PANTHER" id="PTHR43272:SF33">
    <property type="entry name" value="AMP-BINDING DOMAIN-CONTAINING PROTEIN-RELATED"/>
    <property type="match status" value="1"/>
</dbReference>
<evidence type="ECO:0000256" key="1">
    <source>
        <dbReference type="ARBA" id="ARBA00022741"/>
    </source>
</evidence>
<name>A0ABV4D0Q4_9BACT</name>
<dbReference type="Proteomes" id="UP001565200">
    <property type="component" value="Unassembled WGS sequence"/>
</dbReference>
<dbReference type="PROSITE" id="PS00455">
    <property type="entry name" value="AMP_BINDING"/>
    <property type="match status" value="1"/>
</dbReference>
<dbReference type="RefSeq" id="WP_121699846.1">
    <property type="nucleotide sequence ID" value="NZ_JBCLPP010000018.1"/>
</dbReference>
<dbReference type="CDD" id="cd05907">
    <property type="entry name" value="VL_LC_FACS_like"/>
    <property type="match status" value="1"/>
</dbReference>
<keyword evidence="5" id="KW-1185">Reference proteome</keyword>
<reference evidence="4 5" key="1">
    <citation type="submission" date="2024-03" db="EMBL/GenBank/DDBJ databases">
        <title>Mouse gut bacterial collection (mGBC) of GemPharmatech.</title>
        <authorList>
            <person name="He Y."/>
            <person name="Dong L."/>
            <person name="Wu D."/>
            <person name="Gao X."/>
            <person name="Lin Z."/>
        </authorList>
    </citation>
    <scope>NUCLEOTIDE SEQUENCE [LARGE SCALE GENOMIC DNA]</scope>
    <source>
        <strain evidence="4 5">54-13</strain>
    </source>
</reference>
<dbReference type="InterPro" id="IPR020845">
    <property type="entry name" value="AMP-binding_CS"/>
</dbReference>
<gene>
    <name evidence="4" type="ORF">AAK873_07760</name>
</gene>
<evidence type="ECO:0000313" key="5">
    <source>
        <dbReference type="Proteomes" id="UP001565200"/>
    </source>
</evidence>
<dbReference type="PANTHER" id="PTHR43272">
    <property type="entry name" value="LONG-CHAIN-FATTY-ACID--COA LIGASE"/>
    <property type="match status" value="1"/>
</dbReference>
<feature type="domain" description="AMP-dependent synthetase/ligase" evidence="3">
    <location>
        <begin position="14"/>
        <end position="429"/>
    </location>
</feature>
<evidence type="ECO:0000259" key="3">
    <source>
        <dbReference type="Pfam" id="PF00501"/>
    </source>
</evidence>
<keyword evidence="4" id="KW-0436">Ligase</keyword>
<protein>
    <submittedName>
        <fullName evidence="4">Long-chain fatty acid--CoA ligase</fullName>
    </submittedName>
</protein>
<comment type="caution">
    <text evidence="4">The sequence shown here is derived from an EMBL/GenBank/DDBJ whole genome shotgun (WGS) entry which is preliminary data.</text>
</comment>
<dbReference type="InterPro" id="IPR000873">
    <property type="entry name" value="AMP-dep_synth/lig_dom"/>
</dbReference>
<keyword evidence="1" id="KW-0547">Nucleotide-binding</keyword>
<dbReference type="Gene3D" id="3.40.50.12780">
    <property type="entry name" value="N-terminal domain of ligase-like"/>
    <property type="match status" value="1"/>
</dbReference>
<dbReference type="Pfam" id="PF23562">
    <property type="entry name" value="AMP-binding_C_3"/>
    <property type="match status" value="1"/>
</dbReference>